<reference evidence="1" key="1">
    <citation type="journal article" date="2020" name="bioRxiv">
        <title>Chromosome-level reference genome of the European wasp spider Argiope bruennichi: a resource for studies on range expansion and evolutionary adaptation.</title>
        <authorList>
            <person name="Sheffer M.M."/>
            <person name="Hoppe A."/>
            <person name="Krehenwinkel H."/>
            <person name="Uhl G."/>
            <person name="Kuss A.W."/>
            <person name="Jensen L."/>
            <person name="Jensen C."/>
            <person name="Gillespie R.G."/>
            <person name="Hoff K.J."/>
            <person name="Prost S."/>
        </authorList>
    </citation>
    <scope>NUCLEOTIDE SEQUENCE</scope>
</reference>
<accession>A0A8T0EQA9</accession>
<sequence>MLSLDAPEMLLKKNNEQSICRVNYVSQLGPICQWENAENHYSILFSDYTANPKMRDNAIHCCIISIHAPLPLGISVKLNL</sequence>
<name>A0A8T0EQA9_ARGBR</name>
<proteinExistence type="predicted"/>
<dbReference type="Proteomes" id="UP000807504">
    <property type="component" value="Unassembled WGS sequence"/>
</dbReference>
<organism evidence="1 2">
    <name type="scientific">Argiope bruennichi</name>
    <name type="common">Wasp spider</name>
    <name type="synonym">Aranea bruennichi</name>
    <dbReference type="NCBI Taxonomy" id="94029"/>
    <lineage>
        <taxon>Eukaryota</taxon>
        <taxon>Metazoa</taxon>
        <taxon>Ecdysozoa</taxon>
        <taxon>Arthropoda</taxon>
        <taxon>Chelicerata</taxon>
        <taxon>Arachnida</taxon>
        <taxon>Araneae</taxon>
        <taxon>Araneomorphae</taxon>
        <taxon>Entelegynae</taxon>
        <taxon>Araneoidea</taxon>
        <taxon>Araneidae</taxon>
        <taxon>Argiope</taxon>
    </lineage>
</organism>
<gene>
    <name evidence="1" type="ORF">HNY73_016933</name>
</gene>
<evidence type="ECO:0000313" key="1">
    <source>
        <dbReference type="EMBL" id="KAF8774379.1"/>
    </source>
</evidence>
<dbReference type="AlphaFoldDB" id="A0A8T0EQA9"/>
<reference evidence="1" key="2">
    <citation type="submission" date="2020-06" db="EMBL/GenBank/DDBJ databases">
        <authorList>
            <person name="Sheffer M."/>
        </authorList>
    </citation>
    <scope>NUCLEOTIDE SEQUENCE</scope>
</reference>
<keyword evidence="2" id="KW-1185">Reference proteome</keyword>
<dbReference type="EMBL" id="JABXBU010002227">
    <property type="protein sequence ID" value="KAF8774379.1"/>
    <property type="molecule type" value="Genomic_DNA"/>
</dbReference>
<protein>
    <submittedName>
        <fullName evidence="1">Uncharacterized protein</fullName>
    </submittedName>
</protein>
<evidence type="ECO:0000313" key="2">
    <source>
        <dbReference type="Proteomes" id="UP000807504"/>
    </source>
</evidence>
<comment type="caution">
    <text evidence="1">The sequence shown here is derived from an EMBL/GenBank/DDBJ whole genome shotgun (WGS) entry which is preliminary data.</text>
</comment>